<organism evidence="2 3">
    <name type="scientific">Cylindrotheca closterium</name>
    <dbReference type="NCBI Taxonomy" id="2856"/>
    <lineage>
        <taxon>Eukaryota</taxon>
        <taxon>Sar</taxon>
        <taxon>Stramenopiles</taxon>
        <taxon>Ochrophyta</taxon>
        <taxon>Bacillariophyta</taxon>
        <taxon>Bacillariophyceae</taxon>
        <taxon>Bacillariophycidae</taxon>
        <taxon>Bacillariales</taxon>
        <taxon>Bacillariaceae</taxon>
        <taxon>Cylindrotheca</taxon>
    </lineage>
</organism>
<feature type="region of interest" description="Disordered" evidence="1">
    <location>
        <begin position="98"/>
        <end position="117"/>
    </location>
</feature>
<gene>
    <name evidence="2" type="ORF">CYCCA115_LOCUS12390</name>
</gene>
<evidence type="ECO:0000313" key="3">
    <source>
        <dbReference type="Proteomes" id="UP001295423"/>
    </source>
</evidence>
<comment type="caution">
    <text evidence="2">The sequence shown here is derived from an EMBL/GenBank/DDBJ whole genome shotgun (WGS) entry which is preliminary data.</text>
</comment>
<sequence>MPRESPREYAEVFANLLTIQKEAQGDLDTDTADTYEELAAAYSLQGMPELAIEACGKAINIRKSMLGNDYIHPLTKNLMMTTLKGFKREKTAKALNEQGLAMSAQGDSDMASDTTLP</sequence>
<dbReference type="EMBL" id="CAKOGP040001759">
    <property type="protein sequence ID" value="CAJ1950037.1"/>
    <property type="molecule type" value="Genomic_DNA"/>
</dbReference>
<dbReference type="SMART" id="SM00028">
    <property type="entry name" value="TPR"/>
    <property type="match status" value="1"/>
</dbReference>
<dbReference type="InterPro" id="IPR011990">
    <property type="entry name" value="TPR-like_helical_dom_sf"/>
</dbReference>
<protein>
    <submittedName>
        <fullName evidence="2">Uncharacterized protein</fullName>
    </submittedName>
</protein>
<dbReference type="SUPFAM" id="SSF48452">
    <property type="entry name" value="TPR-like"/>
    <property type="match status" value="1"/>
</dbReference>
<accession>A0AAD2FR03</accession>
<keyword evidence="3" id="KW-1185">Reference proteome</keyword>
<proteinExistence type="predicted"/>
<evidence type="ECO:0000313" key="2">
    <source>
        <dbReference type="EMBL" id="CAJ1950037.1"/>
    </source>
</evidence>
<dbReference type="AlphaFoldDB" id="A0AAD2FR03"/>
<dbReference type="Gene3D" id="1.25.40.10">
    <property type="entry name" value="Tetratricopeptide repeat domain"/>
    <property type="match status" value="1"/>
</dbReference>
<name>A0AAD2FR03_9STRA</name>
<evidence type="ECO:0000256" key="1">
    <source>
        <dbReference type="SAM" id="MobiDB-lite"/>
    </source>
</evidence>
<reference evidence="2" key="1">
    <citation type="submission" date="2023-08" db="EMBL/GenBank/DDBJ databases">
        <authorList>
            <person name="Audoor S."/>
            <person name="Bilcke G."/>
        </authorList>
    </citation>
    <scope>NUCLEOTIDE SEQUENCE</scope>
</reference>
<dbReference type="InterPro" id="IPR019734">
    <property type="entry name" value="TPR_rpt"/>
</dbReference>
<dbReference type="Proteomes" id="UP001295423">
    <property type="component" value="Unassembled WGS sequence"/>
</dbReference>